<dbReference type="InterPro" id="IPR011008">
    <property type="entry name" value="Dimeric_a/b-barrel"/>
</dbReference>
<keyword evidence="3" id="KW-0349">Heme</keyword>
<sequence>MKASHLSEQLKDIQGMLGSGFGWLKTSRFWLLTIKAGREDDARAWLAGLVDKKLVVSAADVRESRKHPVDDAVAIAFSYLGLAKLGCDETAAHPFPSPFSSGMGCDLRALLLRDSPREWRWSDVESGAGGPVHVLVAEWRKRRSAAEMASAPEKSAELDPDPSVFDVIKVDNDPCAFQQKAGDDEERLYESFGFRDGLAQPVISELREERGAERRQVRLDAGILYEDRVVAPGEFILGYRNEYDELTYCPNVKRWPGDAAYTSGRFALNGTYLAVRQIEQDVDAFAKFEAVYGQAVCEKVMGRRRNGKPLSWQGDPDVSISDSEADAFRLRVDDANGFGCPKGAHIRRVNPRDTLGIDLQSSIKSVKLHRLLRRGRPYREEVANEKPRKGIFFIACNADLERQFEFIYQRWLRNPRFVCLLDADDPLVGKPAATRSFSMPGLASGEEVSLAAFTQTLGGGYFFLPGISALKFILGREGSSKAVGSEAVAARAP</sequence>
<evidence type="ECO:0000256" key="5">
    <source>
        <dbReference type="ARBA" id="ARBA00022729"/>
    </source>
</evidence>
<proteinExistence type="predicted"/>
<name>A0A1C3XMY1_9BRAD</name>
<reference evidence="10" key="1">
    <citation type="submission" date="2016-08" db="EMBL/GenBank/DDBJ databases">
        <authorList>
            <person name="Varghese N."/>
            <person name="Submissions Spin"/>
        </authorList>
    </citation>
    <scope>NUCLEOTIDE SEQUENCE [LARGE SCALE GENOMIC DNA]</scope>
    <source>
        <strain evidence="10">ERR11</strain>
    </source>
</reference>
<keyword evidence="4" id="KW-0479">Metal-binding</keyword>
<accession>A0A1C3XMY1</accession>
<dbReference type="SUPFAM" id="SSF54909">
    <property type="entry name" value="Dimeric alpha+beta barrel"/>
    <property type="match status" value="1"/>
</dbReference>
<dbReference type="RefSeq" id="WP_091965172.1">
    <property type="nucleotide sequence ID" value="NZ_FMAI01000020.1"/>
</dbReference>
<evidence type="ECO:0000256" key="7">
    <source>
        <dbReference type="ARBA" id="ARBA00023004"/>
    </source>
</evidence>
<evidence type="ECO:0000259" key="8">
    <source>
        <dbReference type="Pfam" id="PF20628"/>
    </source>
</evidence>
<dbReference type="AlphaFoldDB" id="A0A1C3XMY1"/>
<gene>
    <name evidence="9" type="ORF">GA0061098_102021</name>
</gene>
<keyword evidence="10" id="KW-1185">Reference proteome</keyword>
<dbReference type="InterPro" id="IPR048328">
    <property type="entry name" value="Dyp_perox_C"/>
</dbReference>
<keyword evidence="2 9" id="KW-0575">Peroxidase</keyword>
<evidence type="ECO:0000313" key="10">
    <source>
        <dbReference type="Proteomes" id="UP000199184"/>
    </source>
</evidence>
<keyword evidence="6" id="KW-0560">Oxidoreductase</keyword>
<dbReference type="PANTHER" id="PTHR30521:SF4">
    <property type="entry name" value="DEFERROCHELATASE"/>
    <property type="match status" value="1"/>
</dbReference>
<dbReference type="EMBL" id="FMAI01000020">
    <property type="protein sequence ID" value="SCB53628.1"/>
    <property type="molecule type" value="Genomic_DNA"/>
</dbReference>
<protein>
    <submittedName>
        <fullName evidence="9">Putative iron-dependent peroxidase</fullName>
    </submittedName>
</protein>
<dbReference type="Pfam" id="PF20628">
    <property type="entry name" value="Dyp_perox_C"/>
    <property type="match status" value="1"/>
</dbReference>
<keyword evidence="5" id="KW-0732">Signal</keyword>
<dbReference type="GO" id="GO:0005829">
    <property type="term" value="C:cytosol"/>
    <property type="evidence" value="ECO:0007669"/>
    <property type="project" value="TreeGrafter"/>
</dbReference>
<evidence type="ECO:0000256" key="4">
    <source>
        <dbReference type="ARBA" id="ARBA00022723"/>
    </source>
</evidence>
<evidence type="ECO:0000256" key="6">
    <source>
        <dbReference type="ARBA" id="ARBA00023002"/>
    </source>
</evidence>
<feature type="domain" description="Dyp-type peroxidase C-terminal" evidence="8">
    <location>
        <begin position="267"/>
        <end position="411"/>
    </location>
</feature>
<evidence type="ECO:0000256" key="3">
    <source>
        <dbReference type="ARBA" id="ARBA00022617"/>
    </source>
</evidence>
<organism evidence="9 10">
    <name type="scientific">Bradyrhizobium shewense</name>
    <dbReference type="NCBI Taxonomy" id="1761772"/>
    <lineage>
        <taxon>Bacteria</taxon>
        <taxon>Pseudomonadati</taxon>
        <taxon>Pseudomonadota</taxon>
        <taxon>Alphaproteobacteria</taxon>
        <taxon>Hyphomicrobiales</taxon>
        <taxon>Nitrobacteraceae</taxon>
        <taxon>Bradyrhizobium</taxon>
    </lineage>
</organism>
<evidence type="ECO:0000313" key="9">
    <source>
        <dbReference type="EMBL" id="SCB53628.1"/>
    </source>
</evidence>
<evidence type="ECO:0000256" key="1">
    <source>
        <dbReference type="ARBA" id="ARBA00001970"/>
    </source>
</evidence>
<dbReference type="GO" id="GO:0046872">
    <property type="term" value="F:metal ion binding"/>
    <property type="evidence" value="ECO:0007669"/>
    <property type="project" value="UniProtKB-KW"/>
</dbReference>
<dbReference type="InterPro" id="IPR006314">
    <property type="entry name" value="Dyp_peroxidase"/>
</dbReference>
<comment type="cofactor">
    <cofactor evidence="1">
        <name>heme b</name>
        <dbReference type="ChEBI" id="CHEBI:60344"/>
    </cofactor>
</comment>
<dbReference type="GO" id="GO:0004601">
    <property type="term" value="F:peroxidase activity"/>
    <property type="evidence" value="ECO:0007669"/>
    <property type="project" value="UniProtKB-KW"/>
</dbReference>
<dbReference type="Proteomes" id="UP000199184">
    <property type="component" value="Unassembled WGS sequence"/>
</dbReference>
<dbReference type="PANTHER" id="PTHR30521">
    <property type="entry name" value="DEFERROCHELATASE/PEROXIDASE"/>
    <property type="match status" value="1"/>
</dbReference>
<evidence type="ECO:0000256" key="2">
    <source>
        <dbReference type="ARBA" id="ARBA00022559"/>
    </source>
</evidence>
<keyword evidence="7" id="KW-0408">Iron</keyword>
<dbReference type="PROSITE" id="PS51404">
    <property type="entry name" value="DYP_PEROXIDASE"/>
    <property type="match status" value="1"/>
</dbReference>
<dbReference type="GO" id="GO:0020037">
    <property type="term" value="F:heme binding"/>
    <property type="evidence" value="ECO:0007669"/>
    <property type="project" value="InterPro"/>
</dbReference>